<accession>A0A7H9CKN7</accession>
<gene>
    <name evidence="5" type="ORF">CINF_1272</name>
</gene>
<dbReference type="SMART" id="SM00479">
    <property type="entry name" value="EXOIII"/>
    <property type="match status" value="1"/>
</dbReference>
<keyword evidence="5" id="KW-0540">Nuclease</keyword>
<dbReference type="GO" id="GO:0003887">
    <property type="term" value="F:DNA-directed DNA polymerase activity"/>
    <property type="evidence" value="ECO:0007669"/>
    <property type="project" value="InterPro"/>
</dbReference>
<evidence type="ECO:0000313" key="6">
    <source>
        <dbReference type="Proteomes" id="UP000509414"/>
    </source>
</evidence>
<dbReference type="FunFam" id="3.30.420.10:FF:000045">
    <property type="entry name" value="3'-5' exonuclease DinG"/>
    <property type="match status" value="1"/>
</dbReference>
<comment type="subunit">
    <text evidence="2">DNA polymerase III contains a core (composed of alpha, epsilon and theta chains) that associates with a tau subunit. This core dimerizes to form the POLIII' complex. PolIII' associates with the gamma complex (composed of gamma, delta, delta', psi and chi chains) and with the beta chain to form the complete DNA polymerase III complex.</text>
</comment>
<evidence type="ECO:0000256" key="2">
    <source>
        <dbReference type="ARBA" id="ARBA00026073"/>
    </source>
</evidence>
<evidence type="ECO:0000259" key="4">
    <source>
        <dbReference type="SMART" id="SM00479"/>
    </source>
</evidence>
<dbReference type="GO" id="GO:0008408">
    <property type="term" value="F:3'-5' exonuclease activity"/>
    <property type="evidence" value="ECO:0007669"/>
    <property type="project" value="TreeGrafter"/>
</dbReference>
<dbReference type="RefSeq" id="WP_179974935.1">
    <property type="nucleotide sequence ID" value="NZ_CP049075.1"/>
</dbReference>
<feature type="domain" description="Exonuclease" evidence="4">
    <location>
        <begin position="41"/>
        <end position="207"/>
    </location>
</feature>
<keyword evidence="5" id="KW-0269">Exonuclease</keyword>
<dbReference type="InterPro" id="IPR012337">
    <property type="entry name" value="RNaseH-like_sf"/>
</dbReference>
<dbReference type="Gene3D" id="3.30.420.10">
    <property type="entry name" value="Ribonuclease H-like superfamily/Ribonuclease H"/>
    <property type="match status" value="1"/>
</dbReference>
<keyword evidence="6" id="KW-1185">Reference proteome</keyword>
<evidence type="ECO:0000313" key="5">
    <source>
        <dbReference type="EMBL" id="QLI05758.1"/>
    </source>
</evidence>
<comment type="function">
    <text evidence="1">DNA polymerase III is a complex, multichain enzyme responsible for most of the replicative synthesis in bacteria. The epsilon subunit contain the editing function and is a proofreading 3'-5' exonuclease.</text>
</comment>
<dbReference type="InterPro" id="IPR036397">
    <property type="entry name" value="RNaseH_sf"/>
</dbReference>
<dbReference type="AlphaFoldDB" id="A0A7H9CKN7"/>
<dbReference type="InterPro" id="IPR013520">
    <property type="entry name" value="Ribonucl_H"/>
</dbReference>
<dbReference type="InterPro" id="IPR006054">
    <property type="entry name" value="DnaQ"/>
</dbReference>
<dbReference type="Pfam" id="PF00929">
    <property type="entry name" value="RNase_T"/>
    <property type="match status" value="1"/>
</dbReference>
<feature type="coiled-coil region" evidence="3">
    <location>
        <begin position="290"/>
        <end position="317"/>
    </location>
</feature>
<keyword evidence="3" id="KW-0175">Coiled coil</keyword>
<protein>
    <submittedName>
        <fullName evidence="5">DEDDh 3'-5' exonuclease domain family protein</fullName>
    </submittedName>
</protein>
<dbReference type="EMBL" id="CP049075">
    <property type="protein sequence ID" value="QLI05758.1"/>
    <property type="molecule type" value="Genomic_DNA"/>
</dbReference>
<reference evidence="5 6" key="1">
    <citation type="submission" date="2020-02" db="EMBL/GenBank/DDBJ databases">
        <title>Complete genome sequence of the novel Campylobacter species Candidatus Campylobacter infans.</title>
        <authorList>
            <person name="Duim B."/>
            <person name="Zomer A."/>
            <person name="van der Graaf L."/>
            <person name="Wagenaar J."/>
        </authorList>
    </citation>
    <scope>NUCLEOTIDE SEQUENCE [LARGE SCALE GENOMIC DNA]</scope>
    <source>
        <strain evidence="5 6">19S00001</strain>
    </source>
</reference>
<evidence type="ECO:0000256" key="1">
    <source>
        <dbReference type="ARBA" id="ARBA00025483"/>
    </source>
</evidence>
<dbReference type="GO" id="GO:0005829">
    <property type="term" value="C:cytosol"/>
    <property type="evidence" value="ECO:0007669"/>
    <property type="project" value="TreeGrafter"/>
</dbReference>
<dbReference type="GO" id="GO:0045004">
    <property type="term" value="P:DNA replication proofreading"/>
    <property type="evidence" value="ECO:0007669"/>
    <property type="project" value="TreeGrafter"/>
</dbReference>
<name>A0A7H9CKN7_9BACT</name>
<dbReference type="GO" id="GO:0003677">
    <property type="term" value="F:DNA binding"/>
    <property type="evidence" value="ECO:0007669"/>
    <property type="project" value="InterPro"/>
</dbReference>
<organism evidence="5 6">
    <name type="scientific">Candidatus Campylobacter infans</name>
    <dbReference type="NCBI Taxonomy" id="2561898"/>
    <lineage>
        <taxon>Bacteria</taxon>
        <taxon>Pseudomonadati</taxon>
        <taxon>Campylobacterota</taxon>
        <taxon>Epsilonproteobacteria</taxon>
        <taxon>Campylobacterales</taxon>
        <taxon>Campylobacteraceae</taxon>
        <taxon>Campylobacter</taxon>
    </lineage>
</organism>
<dbReference type="CDD" id="cd06127">
    <property type="entry name" value="DEDDh"/>
    <property type="match status" value="1"/>
</dbReference>
<evidence type="ECO:0000256" key="3">
    <source>
        <dbReference type="SAM" id="Coils"/>
    </source>
</evidence>
<dbReference type="KEGG" id="cinf:CINF_1272"/>
<dbReference type="PANTHER" id="PTHR30231:SF41">
    <property type="entry name" value="DNA POLYMERASE III SUBUNIT EPSILON"/>
    <property type="match status" value="1"/>
</dbReference>
<dbReference type="SUPFAM" id="SSF53098">
    <property type="entry name" value="Ribonuclease H-like"/>
    <property type="match status" value="1"/>
</dbReference>
<proteinExistence type="predicted"/>
<dbReference type="Proteomes" id="UP000509414">
    <property type="component" value="Chromosome"/>
</dbReference>
<sequence length="325" mass="37667">MEHWVVVSFFSLVCYIIYKTYKKPKNFTYYAIKLSELNSDEIVVIDLETTGLDALKDKIIEIAALKYNFKTEQTTQKSWIINIKKRLPKEIKALTNISDEMIKSGVDIKSALQELSEFIDDNVIVCHNTKFDAGFLLYNYHRYLKRKFKNAFLCTFLSAKEFLPYQKSYSLANLARDLNLSLPTHRASDDALATLELLKLIIQIRDDEILDKKQTKYIKTFARAYRGWISVILYLIKADARVSPKEKDCALALLLSFDSEKLLNSEIIASFLKEQAPARTSFEKYAKQIAKNDKEKLKQFSQEIADIKKELNAVEKEAYNFIQSL</sequence>
<dbReference type="PANTHER" id="PTHR30231">
    <property type="entry name" value="DNA POLYMERASE III SUBUNIT EPSILON"/>
    <property type="match status" value="1"/>
</dbReference>
<dbReference type="NCBIfam" id="TIGR00573">
    <property type="entry name" value="dnaq"/>
    <property type="match status" value="1"/>
</dbReference>
<keyword evidence="5" id="KW-0378">Hydrolase</keyword>